<dbReference type="InterPro" id="IPR008551">
    <property type="entry name" value="TANGO2"/>
</dbReference>
<dbReference type="EMBL" id="JBHRYF010000001">
    <property type="protein sequence ID" value="MFC3659462.1"/>
    <property type="molecule type" value="Genomic_DNA"/>
</dbReference>
<dbReference type="Pfam" id="PF05742">
    <property type="entry name" value="TANGO2"/>
    <property type="match status" value="1"/>
</dbReference>
<comment type="caution">
    <text evidence="1">The sequence shown here is derived from an EMBL/GenBank/DDBJ whole genome shotgun (WGS) entry which is preliminary data.</text>
</comment>
<dbReference type="Proteomes" id="UP001595724">
    <property type="component" value="Unassembled WGS sequence"/>
</dbReference>
<keyword evidence="2" id="KW-1185">Reference proteome</keyword>
<dbReference type="PANTHER" id="PTHR17985:SF8">
    <property type="entry name" value="TRANSPORT AND GOLGI ORGANIZATION PROTEIN 2 HOMOLOG"/>
    <property type="match status" value="1"/>
</dbReference>
<reference evidence="2" key="1">
    <citation type="journal article" date="2019" name="Int. J. Syst. Evol. Microbiol.">
        <title>The Global Catalogue of Microorganisms (GCM) 10K type strain sequencing project: providing services to taxonomists for standard genome sequencing and annotation.</title>
        <authorList>
            <consortium name="The Broad Institute Genomics Platform"/>
            <consortium name="The Broad Institute Genome Sequencing Center for Infectious Disease"/>
            <person name="Wu L."/>
            <person name="Ma J."/>
        </authorList>
    </citation>
    <scope>NUCLEOTIDE SEQUENCE [LARGE SCALE GENOMIC DNA]</scope>
    <source>
        <strain evidence="2">KCTC 42211</strain>
    </source>
</reference>
<evidence type="ECO:0000313" key="1">
    <source>
        <dbReference type="EMBL" id="MFC3659462.1"/>
    </source>
</evidence>
<accession>A0ABV7UR78</accession>
<proteinExistence type="predicted"/>
<evidence type="ECO:0000313" key="2">
    <source>
        <dbReference type="Proteomes" id="UP001595724"/>
    </source>
</evidence>
<sequence>MCLIAIAWRVHPRFPLALIANRDEAHARRTAAAGFDPDAPDVYGGRDLVQGGGWLQVSTRGRLAAVTNVRAGIAGETAPRSRGALVRDFVRGESPAGAGLSSLAPIAAEFGRFNLLAWDGTSLGFASNHPGFASGPVAPGLHAMSNGAFDAPWPKSTHATRALEAWLRSPASMAETTDADMIEPLLDALADTSIAPDEGLPDTGVGLELERMLSPPFVRGERYGTRCSTVVLVGRDAVVFAERRFGPDAAPLGESLVSLPLAAPRNA</sequence>
<gene>
    <name evidence="1" type="ORF">ACFOM9_05130</name>
</gene>
<dbReference type="PANTHER" id="PTHR17985">
    <property type="entry name" value="SER/THR-RICH PROTEIN T10 IN DGCR REGION"/>
    <property type="match status" value="1"/>
</dbReference>
<protein>
    <submittedName>
        <fullName evidence="1">NRDE family protein</fullName>
    </submittedName>
</protein>
<name>A0ABV7UR78_9GAMM</name>
<organism evidence="1 2">
    <name type="scientific">Luteimonas notoginsengisoli</name>
    <dbReference type="NCBI Taxonomy" id="1578200"/>
    <lineage>
        <taxon>Bacteria</taxon>
        <taxon>Pseudomonadati</taxon>
        <taxon>Pseudomonadota</taxon>
        <taxon>Gammaproteobacteria</taxon>
        <taxon>Lysobacterales</taxon>
        <taxon>Lysobacteraceae</taxon>
        <taxon>Luteimonas</taxon>
    </lineage>
</organism>
<dbReference type="RefSeq" id="WP_386706873.1">
    <property type="nucleotide sequence ID" value="NZ_JBHRYF010000001.1"/>
</dbReference>